<dbReference type="GO" id="GO:1901982">
    <property type="term" value="F:maltose binding"/>
    <property type="evidence" value="ECO:0007669"/>
    <property type="project" value="TreeGrafter"/>
</dbReference>
<evidence type="ECO:0000313" key="4">
    <source>
        <dbReference type="EMBL" id="RED85488.1"/>
    </source>
</evidence>
<dbReference type="PANTHER" id="PTHR30061">
    <property type="entry name" value="MALTOSE-BINDING PERIPLASMIC PROTEIN"/>
    <property type="match status" value="1"/>
</dbReference>
<evidence type="ECO:0000256" key="3">
    <source>
        <dbReference type="ARBA" id="ARBA00022729"/>
    </source>
</evidence>
<comment type="similarity">
    <text evidence="1">Belongs to the bacterial solute-binding protein 1 family.</text>
</comment>
<proteinExistence type="inferred from homology"/>
<dbReference type="InterPro" id="IPR006059">
    <property type="entry name" value="SBP"/>
</dbReference>
<dbReference type="SUPFAM" id="SSF53850">
    <property type="entry name" value="Periplasmic binding protein-like II"/>
    <property type="match status" value="1"/>
</dbReference>
<dbReference type="Proteomes" id="UP000256977">
    <property type="component" value="Unassembled WGS sequence"/>
</dbReference>
<evidence type="ECO:0000256" key="2">
    <source>
        <dbReference type="ARBA" id="ARBA00022448"/>
    </source>
</evidence>
<dbReference type="PANTHER" id="PTHR30061:SF50">
    <property type="entry name" value="MALTOSE_MALTODEXTRIN-BINDING PERIPLASMIC PROTEIN"/>
    <property type="match status" value="1"/>
</dbReference>
<gene>
    <name evidence="4" type="ORF">DFP98_104193</name>
</gene>
<keyword evidence="2" id="KW-0813">Transport</keyword>
<accession>A0A3D9KG42</accession>
<keyword evidence="3" id="KW-0732">Signal</keyword>
<dbReference type="Gene3D" id="3.40.190.10">
    <property type="entry name" value="Periplasmic binding protein-like II"/>
    <property type="match status" value="2"/>
</dbReference>
<evidence type="ECO:0000256" key="1">
    <source>
        <dbReference type="ARBA" id="ARBA00008520"/>
    </source>
</evidence>
<dbReference type="PROSITE" id="PS51257">
    <property type="entry name" value="PROKAR_LIPOPROTEIN"/>
    <property type="match status" value="1"/>
</dbReference>
<keyword evidence="5" id="KW-1185">Reference proteome</keyword>
<dbReference type="GO" id="GO:0042956">
    <property type="term" value="P:maltodextrin transmembrane transport"/>
    <property type="evidence" value="ECO:0007669"/>
    <property type="project" value="TreeGrafter"/>
</dbReference>
<dbReference type="AlphaFoldDB" id="A0A3D9KG42"/>
<organism evidence="4 5">
    <name type="scientific">Cohnella phaseoli</name>
    <dbReference type="NCBI Taxonomy" id="456490"/>
    <lineage>
        <taxon>Bacteria</taxon>
        <taxon>Bacillati</taxon>
        <taxon>Bacillota</taxon>
        <taxon>Bacilli</taxon>
        <taxon>Bacillales</taxon>
        <taxon>Paenibacillaceae</taxon>
        <taxon>Cohnella</taxon>
    </lineage>
</organism>
<dbReference type="RefSeq" id="WP_116059909.1">
    <property type="nucleotide sequence ID" value="NZ_QRDZ01000004.1"/>
</dbReference>
<name>A0A3D9KG42_9BACL</name>
<dbReference type="GO" id="GO:0015768">
    <property type="term" value="P:maltose transport"/>
    <property type="evidence" value="ECO:0007669"/>
    <property type="project" value="TreeGrafter"/>
</dbReference>
<evidence type="ECO:0000313" key="5">
    <source>
        <dbReference type="Proteomes" id="UP000256977"/>
    </source>
</evidence>
<reference evidence="4 5" key="1">
    <citation type="submission" date="2018-07" db="EMBL/GenBank/DDBJ databases">
        <title>Genomic Encyclopedia of Type Strains, Phase III (KMG-III): the genomes of soil and plant-associated and newly described type strains.</title>
        <authorList>
            <person name="Whitman W."/>
        </authorList>
    </citation>
    <scope>NUCLEOTIDE SEQUENCE [LARGE SCALE GENOMIC DNA]</scope>
    <source>
        <strain evidence="4 5">CECT 7287</strain>
    </source>
</reference>
<protein>
    <submittedName>
        <fullName evidence="4">ABC-type glycerol-3-phosphate transport system substrate-binding protein</fullName>
    </submittedName>
</protein>
<dbReference type="EMBL" id="QRDZ01000004">
    <property type="protein sequence ID" value="RED85488.1"/>
    <property type="molecule type" value="Genomic_DNA"/>
</dbReference>
<comment type="caution">
    <text evidence="4">The sequence shown here is derived from an EMBL/GenBank/DDBJ whole genome shotgun (WGS) entry which is preliminary data.</text>
</comment>
<dbReference type="Pfam" id="PF01547">
    <property type="entry name" value="SBP_bac_1"/>
    <property type="match status" value="1"/>
</dbReference>
<dbReference type="OrthoDB" id="9798191at2"/>
<sequence>MAVSKKRIVWTNAALVLILIFSLTACGGKKEETKAGQTSSSQETSDEPVTITYSTFRAEDEVIFNQLIEKFQQENPGITVKFESNKDGGAYYQTLKANLSSGQAPDVFDIHPNTDYTTFAKEGIIADLSDQPFVTNYQDGPKALTTIDGKIYGFNHAVNLICVIYNKEIFKKHNVDVPKDWNDFVSIVNKLKAGGEGGIAYAGGDVKTVWLFNAIANELMNPADYKAFTEGIDNGSVTTIKDNAKIYTALKTLSEYNKQGLLYTNSDGVKYPQSLSLFAQGKSPMVIIGTWTFGTKDTDYPGIDVGIFPIPTLEGTQVGYAEPAQISVVNAKSKHIEAAKKWVNFLGSPENAAIYVNQAKMTTTVKGVEANFDGADILGVEMKKQVNVFPIIGTQNVDSYQADYDAMKDNILFKGEDVDEEIAKFEKLLQKANLKNLK</sequence>
<dbReference type="GO" id="GO:0055052">
    <property type="term" value="C:ATP-binding cassette (ABC) transporter complex, substrate-binding subunit-containing"/>
    <property type="evidence" value="ECO:0007669"/>
    <property type="project" value="TreeGrafter"/>
</dbReference>